<keyword evidence="7 9" id="KW-0862">Zinc</keyword>
<dbReference type="Pfam" id="PF01979">
    <property type="entry name" value="Amidohydro_1"/>
    <property type="match status" value="1"/>
</dbReference>
<evidence type="ECO:0000259" key="11">
    <source>
        <dbReference type="Pfam" id="PF01979"/>
    </source>
</evidence>
<dbReference type="InterPro" id="IPR006680">
    <property type="entry name" value="Amidohydro-rel"/>
</dbReference>
<evidence type="ECO:0000256" key="8">
    <source>
        <dbReference type="ARBA" id="ARBA00022975"/>
    </source>
</evidence>
<comment type="similarity">
    <text evidence="3 9 10">Belongs to the metallo-dependent hydrolases superfamily. DHOase family. Class II DHOase subfamily.</text>
</comment>
<feature type="binding site" evidence="9">
    <location>
        <position position="264"/>
    </location>
    <ligand>
        <name>substrate</name>
    </ligand>
</feature>
<feature type="binding site" evidence="9">
    <location>
        <position position="29"/>
    </location>
    <ligand>
        <name>Zn(2+)</name>
        <dbReference type="ChEBI" id="CHEBI:29105"/>
        <label>1</label>
    </ligand>
</feature>
<comment type="cofactor">
    <cofactor evidence="9 10">
        <name>Zn(2+)</name>
        <dbReference type="ChEBI" id="CHEBI:29105"/>
    </cofactor>
    <text evidence="9 10">Binds 2 Zn(2+) ions per subunit.</text>
</comment>
<dbReference type="PIRSF" id="PIRSF001237">
    <property type="entry name" value="DHOdimr"/>
    <property type="match status" value="1"/>
</dbReference>
<dbReference type="InterPro" id="IPR002195">
    <property type="entry name" value="Dihydroorotase_CS"/>
</dbReference>
<feature type="binding site" evidence="9">
    <location>
        <position position="187"/>
    </location>
    <ligand>
        <name>Zn(2+)</name>
        <dbReference type="ChEBI" id="CHEBI:29105"/>
        <label>2</label>
    </ligand>
</feature>
<sequence>MTAAAPSSSSASSSVDTLTITRPDDWHLHVRDGEPLRTVVPHTAAQCGRAVIMPNLRPPVTTAEQALAYKQRILAAVPEGVAFEPLMTLYLTDNLPPEEITRAKDAGVVALKLYPAGATTNSDAGVTDLRKTYKTLEAMQKAGLILLVHGEVTSSDIDLFDREAVFIDQQLIPLRRDFPELKIVFEHITTQDAAQYVQQADRFTAATITAHHLLYNRNAIFTGGVRPHYYCLPVLKRETHRVALVQAATSGSEKFFLGTDSAPHPAHLKEHASGCAGCYTAHAAIEMYAEAFDNAGALDKLEGFASFHGPAFYGLPRNQGTITLRRESWTPPDSFAFGEAQLKPLRSGEALPWRVVSANA</sequence>
<feature type="modified residue" description="N6-carboxylysine" evidence="9">
    <location>
        <position position="112"/>
    </location>
</feature>
<organism evidence="12 13">
    <name type="scientific">Paracidovorax wautersii</name>
    <dbReference type="NCBI Taxonomy" id="1177982"/>
    <lineage>
        <taxon>Bacteria</taxon>
        <taxon>Pseudomonadati</taxon>
        <taxon>Pseudomonadota</taxon>
        <taxon>Betaproteobacteria</taxon>
        <taxon>Burkholderiales</taxon>
        <taxon>Comamonadaceae</taxon>
        <taxon>Paracidovorax</taxon>
    </lineage>
</organism>
<feature type="domain" description="Amidohydrolase-related" evidence="11">
    <location>
        <begin position="25"/>
        <end position="323"/>
    </location>
</feature>
<dbReference type="PROSITE" id="PS00482">
    <property type="entry name" value="DIHYDROOROTASE_1"/>
    <property type="match status" value="1"/>
</dbReference>
<feature type="binding site" evidence="9">
    <location>
        <position position="260"/>
    </location>
    <ligand>
        <name>Zn(2+)</name>
        <dbReference type="ChEBI" id="CHEBI:29105"/>
        <label>1</label>
    </ligand>
</feature>
<dbReference type="EC" id="3.5.2.3" evidence="4 9"/>
<feature type="binding site" evidence="9">
    <location>
        <position position="55"/>
    </location>
    <ligand>
        <name>substrate</name>
    </ligand>
</feature>
<dbReference type="InterPro" id="IPR032466">
    <property type="entry name" value="Metal_Hydrolase"/>
</dbReference>
<dbReference type="PROSITE" id="PS00483">
    <property type="entry name" value="DIHYDROOROTASE_2"/>
    <property type="match status" value="1"/>
</dbReference>
<evidence type="ECO:0000256" key="10">
    <source>
        <dbReference type="RuleBase" id="RU003440"/>
    </source>
</evidence>
<dbReference type="EMBL" id="JAVIZX010000001">
    <property type="protein sequence ID" value="MDR6214193.1"/>
    <property type="molecule type" value="Genomic_DNA"/>
</dbReference>
<evidence type="ECO:0000313" key="13">
    <source>
        <dbReference type="Proteomes" id="UP001267710"/>
    </source>
</evidence>
<feature type="binding site" evidence="9">
    <location>
        <position position="232"/>
    </location>
    <ligand>
        <name>substrate</name>
    </ligand>
</feature>
<dbReference type="RefSeq" id="WP_309828228.1">
    <property type="nucleotide sequence ID" value="NZ_JAVIZX010000001.1"/>
</dbReference>
<evidence type="ECO:0000256" key="5">
    <source>
        <dbReference type="ARBA" id="ARBA00022723"/>
    </source>
</evidence>
<evidence type="ECO:0000256" key="7">
    <source>
        <dbReference type="ARBA" id="ARBA00022833"/>
    </source>
</evidence>
<feature type="binding site" evidence="9">
    <location>
        <position position="149"/>
    </location>
    <ligand>
        <name>Zn(2+)</name>
        <dbReference type="ChEBI" id="CHEBI:29105"/>
        <label>2</label>
    </ligand>
</feature>
<evidence type="ECO:0000256" key="6">
    <source>
        <dbReference type="ARBA" id="ARBA00022801"/>
    </source>
</evidence>
<evidence type="ECO:0000313" key="12">
    <source>
        <dbReference type="EMBL" id="MDR6214193.1"/>
    </source>
</evidence>
<dbReference type="CDD" id="cd01294">
    <property type="entry name" value="DHOase"/>
    <property type="match status" value="1"/>
</dbReference>
<evidence type="ECO:0000256" key="2">
    <source>
        <dbReference type="ARBA" id="ARBA00004880"/>
    </source>
</evidence>
<keyword evidence="13" id="KW-1185">Reference proteome</keyword>
<feature type="binding site" description="via carbamate group" evidence="9">
    <location>
        <position position="112"/>
    </location>
    <ligand>
        <name>Zn(2+)</name>
        <dbReference type="ChEBI" id="CHEBI:29105"/>
        <label>1</label>
    </ligand>
</feature>
<evidence type="ECO:0000256" key="9">
    <source>
        <dbReference type="HAMAP-Rule" id="MF_00219"/>
    </source>
</evidence>
<evidence type="ECO:0000256" key="1">
    <source>
        <dbReference type="ARBA" id="ARBA00002368"/>
    </source>
</evidence>
<evidence type="ECO:0000256" key="3">
    <source>
        <dbReference type="ARBA" id="ARBA00005631"/>
    </source>
</evidence>
<comment type="subunit">
    <text evidence="9">Homodimer.</text>
</comment>
<name>A0ABU1ICA6_9BURK</name>
<dbReference type="PANTHER" id="PTHR43137:SF1">
    <property type="entry name" value="DIHYDROOROTASE"/>
    <property type="match status" value="1"/>
</dbReference>
<dbReference type="HAMAP" id="MF_00219">
    <property type="entry name" value="PyrC_classII"/>
    <property type="match status" value="1"/>
</dbReference>
<accession>A0ABU1ICA6</accession>
<protein>
    <recommendedName>
        <fullName evidence="4 9">Dihydroorotase</fullName>
        <shortName evidence="9">DHOase</shortName>
        <ecNumber evidence="4 9">3.5.2.3</ecNumber>
    </recommendedName>
</protein>
<dbReference type="PANTHER" id="PTHR43137">
    <property type="entry name" value="DIHYDROOROTASE"/>
    <property type="match status" value="1"/>
</dbReference>
<comment type="caution">
    <text evidence="12">The sequence shown here is derived from an EMBL/GenBank/DDBJ whole genome shotgun (WGS) entry which is preliminary data.</text>
</comment>
<feature type="binding site" evidence="9">
    <location>
        <begin position="29"/>
        <end position="31"/>
    </location>
    <ligand>
        <name>substrate</name>
    </ligand>
</feature>
<comment type="catalytic activity">
    <reaction evidence="9 10">
        <text>(S)-dihydroorotate + H2O = N-carbamoyl-L-aspartate + H(+)</text>
        <dbReference type="Rhea" id="RHEA:24296"/>
        <dbReference type="ChEBI" id="CHEBI:15377"/>
        <dbReference type="ChEBI" id="CHEBI:15378"/>
        <dbReference type="ChEBI" id="CHEBI:30864"/>
        <dbReference type="ChEBI" id="CHEBI:32814"/>
        <dbReference type="EC" id="3.5.2.3"/>
    </reaction>
</comment>
<comment type="pathway">
    <text evidence="2 9 10">Pyrimidine metabolism; UMP biosynthesis via de novo pathway; (S)-dihydroorotate from bicarbonate: step 3/3.</text>
</comment>
<reference evidence="12 13" key="1">
    <citation type="submission" date="2023-08" db="EMBL/GenBank/DDBJ databases">
        <title>Functional and genomic diversity of the sorghum phyllosphere microbiome.</title>
        <authorList>
            <person name="Shade A."/>
        </authorList>
    </citation>
    <scope>NUCLEOTIDE SEQUENCE [LARGE SCALE GENOMIC DNA]</scope>
    <source>
        <strain evidence="12 13">SORGH_AS_0335</strain>
    </source>
</reference>
<dbReference type="Gene3D" id="3.20.20.140">
    <property type="entry name" value="Metal-dependent hydrolases"/>
    <property type="match status" value="1"/>
</dbReference>
<dbReference type="GO" id="GO:0004151">
    <property type="term" value="F:dihydroorotase activity"/>
    <property type="evidence" value="ECO:0007669"/>
    <property type="project" value="UniProtKB-EC"/>
</dbReference>
<feature type="binding site" evidence="9">
    <location>
        <position position="276"/>
    </location>
    <ligand>
        <name>substrate</name>
    </ligand>
</feature>
<keyword evidence="6 9" id="KW-0378">Hydrolase</keyword>
<dbReference type="InterPro" id="IPR004721">
    <property type="entry name" value="DHOdimr"/>
</dbReference>
<proteinExistence type="inferred from homology"/>
<gene>
    <name evidence="9" type="primary">pyrC</name>
    <name evidence="12" type="ORF">QE399_001882</name>
</gene>
<dbReference type="SUPFAM" id="SSF51556">
    <property type="entry name" value="Metallo-dependent hydrolases"/>
    <property type="match status" value="1"/>
</dbReference>
<feature type="active site" evidence="9">
    <location>
        <position position="260"/>
    </location>
</feature>
<dbReference type="NCBIfam" id="TIGR00856">
    <property type="entry name" value="pyrC_dimer"/>
    <property type="match status" value="1"/>
</dbReference>
<feature type="binding site" evidence="9">
    <location>
        <position position="27"/>
    </location>
    <ligand>
        <name>Zn(2+)</name>
        <dbReference type="ChEBI" id="CHEBI:29105"/>
        <label>1</label>
    </ligand>
</feature>
<comment type="function">
    <text evidence="1 9">Catalyzes the reversible cyclization of carbamoyl aspartate to dihydroorotate.</text>
</comment>
<dbReference type="Proteomes" id="UP001267710">
    <property type="component" value="Unassembled WGS sequence"/>
</dbReference>
<keyword evidence="5 9" id="KW-0479">Metal-binding</keyword>
<evidence type="ECO:0000256" key="4">
    <source>
        <dbReference type="ARBA" id="ARBA00012860"/>
    </source>
</evidence>
<feature type="binding site" description="via carbamate group" evidence="9">
    <location>
        <position position="112"/>
    </location>
    <ligand>
        <name>Zn(2+)</name>
        <dbReference type="ChEBI" id="CHEBI:29105"/>
        <label>2</label>
    </ligand>
</feature>
<feature type="binding site" evidence="9">
    <location>
        <position position="149"/>
    </location>
    <ligand>
        <name>substrate</name>
    </ligand>
</feature>
<keyword evidence="8 9" id="KW-0665">Pyrimidine biosynthesis</keyword>